<proteinExistence type="predicted"/>
<dbReference type="Gene3D" id="2.40.50.100">
    <property type="match status" value="1"/>
</dbReference>
<dbReference type="OrthoDB" id="9811754at2"/>
<dbReference type="Pfam" id="PF25917">
    <property type="entry name" value="BSH_RND"/>
    <property type="match status" value="1"/>
</dbReference>
<evidence type="ECO:0000313" key="4">
    <source>
        <dbReference type="Proteomes" id="UP000317078"/>
    </source>
</evidence>
<evidence type="ECO:0000256" key="1">
    <source>
        <dbReference type="SAM" id="MobiDB-lite"/>
    </source>
</evidence>
<dbReference type="InterPro" id="IPR050739">
    <property type="entry name" value="MFP"/>
</dbReference>
<dbReference type="PANTHER" id="PTHR30386">
    <property type="entry name" value="MEMBRANE FUSION SUBUNIT OF EMRAB-TOLC MULTIDRUG EFFLUX PUMP"/>
    <property type="match status" value="1"/>
</dbReference>
<dbReference type="AlphaFoldDB" id="A0A502F9J2"/>
<feature type="region of interest" description="Disordered" evidence="1">
    <location>
        <begin position="1"/>
        <end position="22"/>
    </location>
</feature>
<protein>
    <submittedName>
        <fullName evidence="3">HlyD family secretion protein</fullName>
    </submittedName>
</protein>
<gene>
    <name evidence="3" type="ORF">EAH89_25150</name>
</gene>
<dbReference type="Gene3D" id="1.10.287.470">
    <property type="entry name" value="Helix hairpin bin"/>
    <property type="match status" value="1"/>
</dbReference>
<organism evidence="3 4">
    <name type="scientific">Muricoccus nepalensis</name>
    <dbReference type="NCBI Taxonomy" id="1854500"/>
    <lineage>
        <taxon>Bacteria</taxon>
        <taxon>Pseudomonadati</taxon>
        <taxon>Pseudomonadota</taxon>
        <taxon>Alphaproteobacteria</taxon>
        <taxon>Acetobacterales</taxon>
        <taxon>Roseomonadaceae</taxon>
        <taxon>Muricoccus</taxon>
    </lineage>
</organism>
<evidence type="ECO:0000259" key="2">
    <source>
        <dbReference type="Pfam" id="PF25917"/>
    </source>
</evidence>
<name>A0A502F9J2_9PROT</name>
<dbReference type="Proteomes" id="UP000317078">
    <property type="component" value="Unassembled WGS sequence"/>
</dbReference>
<reference evidence="3 4" key="1">
    <citation type="journal article" date="2019" name="Environ. Microbiol.">
        <title>Species interactions and distinct microbial communities in high Arctic permafrost affected cryosols are associated with the CH4 and CO2 gas fluxes.</title>
        <authorList>
            <person name="Altshuler I."/>
            <person name="Hamel J."/>
            <person name="Turney S."/>
            <person name="Magnuson E."/>
            <person name="Levesque R."/>
            <person name="Greer C."/>
            <person name="Whyte L.G."/>
        </authorList>
    </citation>
    <scope>NUCLEOTIDE SEQUENCE [LARGE SCALE GENOMIC DNA]</scope>
    <source>
        <strain evidence="3 4">S9.3B</strain>
    </source>
</reference>
<evidence type="ECO:0000313" key="3">
    <source>
        <dbReference type="EMBL" id="TPG46072.1"/>
    </source>
</evidence>
<feature type="domain" description="Multidrug resistance protein MdtA-like barrel-sandwich hybrid" evidence="2">
    <location>
        <begin position="72"/>
        <end position="267"/>
    </location>
</feature>
<dbReference type="Gene3D" id="2.40.30.170">
    <property type="match status" value="1"/>
</dbReference>
<dbReference type="SUPFAM" id="SSF111369">
    <property type="entry name" value="HlyD-like secretion proteins"/>
    <property type="match status" value="2"/>
</dbReference>
<sequence length="374" mass="39871">MLDAAIPLPPGPETLRGRPASEGRARRRLAVPIVGVLTISALVGLASSRWDTWRSEASQQVTDNAVVRAETTRLSARVAGNVAHVLVADFQRVRAGDLLVEIAPEDYEAQTAQAEASVAAARAALDNLGNQIALQNATIAQAEAQQEAAVARQHQSALEFQRQQALVASSFGTRQKLEAATADQESASAALHASEALVQAQRRQVNVLEGQRLQREAELQAARAAFQAAQLRLGYTRIVAPIDGVVGERGVQPGDYVTIGTNLIAVVPLPNVHVIANYKETQLTHVAPGQSVEMTVDMFPGAQLHGHVERLSPASGAQFALLPADNASGNFTKVVQRIPVRIAFEPGQPLLDQLRPGMSVVTRINVREPADAGR</sequence>
<keyword evidence="4" id="KW-1185">Reference proteome</keyword>
<dbReference type="EMBL" id="RCZP01000042">
    <property type="protein sequence ID" value="TPG46072.1"/>
    <property type="molecule type" value="Genomic_DNA"/>
</dbReference>
<accession>A0A502F9J2</accession>
<dbReference type="InterPro" id="IPR058625">
    <property type="entry name" value="MdtA-like_BSH"/>
</dbReference>
<comment type="caution">
    <text evidence="3">The sequence shown here is derived from an EMBL/GenBank/DDBJ whole genome shotgun (WGS) entry which is preliminary data.</text>
</comment>
<dbReference type="PANTHER" id="PTHR30386:SF24">
    <property type="entry name" value="MULTIDRUG RESISTANCE EFFLUX PUMP"/>
    <property type="match status" value="1"/>
</dbReference>